<keyword evidence="12" id="KW-1185">Reference proteome</keyword>
<organism evidence="11 12">
    <name type="scientific">Zasmidium cellare ATCC 36951</name>
    <dbReference type="NCBI Taxonomy" id="1080233"/>
    <lineage>
        <taxon>Eukaryota</taxon>
        <taxon>Fungi</taxon>
        <taxon>Dikarya</taxon>
        <taxon>Ascomycota</taxon>
        <taxon>Pezizomycotina</taxon>
        <taxon>Dothideomycetes</taxon>
        <taxon>Dothideomycetidae</taxon>
        <taxon>Mycosphaerellales</taxon>
        <taxon>Mycosphaerellaceae</taxon>
        <taxon>Zasmidium</taxon>
    </lineage>
</organism>
<keyword evidence="2 8" id="KW-0645">Protease</keyword>
<evidence type="ECO:0000256" key="4">
    <source>
        <dbReference type="ARBA" id="ARBA00022801"/>
    </source>
</evidence>
<evidence type="ECO:0000256" key="7">
    <source>
        <dbReference type="ARBA" id="ARBA00023145"/>
    </source>
</evidence>
<feature type="active site" description="Charge relay system" evidence="8">
    <location>
        <position position="550"/>
    </location>
</feature>
<keyword evidence="4 8" id="KW-0378">Hydrolase</keyword>
<evidence type="ECO:0000313" key="11">
    <source>
        <dbReference type="EMBL" id="KAF2163195.1"/>
    </source>
</evidence>
<dbReference type="GO" id="GO:0006508">
    <property type="term" value="P:proteolysis"/>
    <property type="evidence" value="ECO:0007669"/>
    <property type="project" value="UniProtKB-KW"/>
</dbReference>
<dbReference type="PROSITE" id="PS51695">
    <property type="entry name" value="SEDOLISIN"/>
    <property type="match status" value="1"/>
</dbReference>
<feature type="binding site" evidence="8">
    <location>
        <position position="592"/>
    </location>
    <ligand>
        <name>Ca(2+)</name>
        <dbReference type="ChEBI" id="CHEBI:29108"/>
    </ligand>
</feature>
<dbReference type="Pfam" id="PF09286">
    <property type="entry name" value="Pro-kuma_activ"/>
    <property type="match status" value="1"/>
</dbReference>
<evidence type="ECO:0000256" key="8">
    <source>
        <dbReference type="PROSITE-ProRule" id="PRU01032"/>
    </source>
</evidence>
<keyword evidence="6 8" id="KW-0106">Calcium</keyword>
<dbReference type="SUPFAM" id="SSF52743">
    <property type="entry name" value="Subtilisin-like"/>
    <property type="match status" value="1"/>
</dbReference>
<dbReference type="CDD" id="cd11377">
    <property type="entry name" value="Pro-peptidase_S53"/>
    <property type="match status" value="1"/>
</dbReference>
<dbReference type="AlphaFoldDB" id="A0A6A6C811"/>
<accession>A0A6A6C811</accession>
<evidence type="ECO:0000256" key="9">
    <source>
        <dbReference type="SAM" id="SignalP"/>
    </source>
</evidence>
<feature type="non-terminal residue" evidence="11">
    <location>
        <position position="1"/>
    </location>
</feature>
<dbReference type="InterPro" id="IPR015366">
    <property type="entry name" value="S53_propep"/>
</dbReference>
<dbReference type="PANTHER" id="PTHR14218:SF19">
    <property type="entry name" value="SERINE PROTEASE AORO, PUTATIVE (AFU_ORTHOLOGUE AFUA_6G10250)-RELATED"/>
    <property type="match status" value="1"/>
</dbReference>
<dbReference type="EMBL" id="ML993610">
    <property type="protein sequence ID" value="KAF2163195.1"/>
    <property type="molecule type" value="Genomic_DNA"/>
</dbReference>
<dbReference type="Gene3D" id="3.40.50.200">
    <property type="entry name" value="Peptidase S8/S53 domain"/>
    <property type="match status" value="1"/>
</dbReference>
<sequence length="633" mass="67959">TMLTSFLLALVASTVAVPTKPASVVHEKRVLFHASQHRKLQPVSRDAVLPVRIGLTQSNLDRGYDHLMDISHPSSAKYGQHWTAEEVAAEFAPTSEAVQSVKEWLASSGVQQAEQTTNKGWIAFDATTEQIERLFETSLHEYESRRDGSIRVGCDEYSLPQHIAPHVDYITPGVKLSPPMRKPPYTGPWNPPPGAGQLPEDLRTCGLNITPACIRALYDVPFPRETVKSGVIGIYEADRLSSYSQEDLNLYFQQFAPYVPQGTEPTVVSVNGGVAPVPQDSQRNSGEADIDLDMVIDVTYYQVAIPPDAPSTAISSSFDTFLFAVDGSYCDVNASAAGFQCGGAPLASIVSFSYGESEVGDGQAAAQRTCNEFMKLSLQGYTFLFSSGDAGVAQIPTECNENGCISRDLTTANGPIFNPSMGAVCPYVLSVGGTQLPGDKTVRDPESVMSIPQIPEGPRNCTTPSAFLSSSGGFSNFFETPKYQQNAVSSWRSKYDPGYPTYDYDGTMSSIGANGGVYNRNGRGVPDVSANGANFTTFNMGSETNFFGTSLSSPLWASLLALINQKRADVGKGNIGFVNAVLYEHPEVFNDITIGHSGGCDTDGFAAVPGWDPVTGLGTPNFPALEKLFLSLP</sequence>
<dbReference type="CDD" id="cd04056">
    <property type="entry name" value="Peptidases_S53"/>
    <property type="match status" value="1"/>
</dbReference>
<protein>
    <recommendedName>
        <fullName evidence="10">Peptidase S53 domain-containing protein</fullName>
    </recommendedName>
</protein>
<dbReference type="SMART" id="SM00944">
    <property type="entry name" value="Pro-kuma_activ"/>
    <property type="match status" value="1"/>
</dbReference>
<dbReference type="InterPro" id="IPR030400">
    <property type="entry name" value="Sedolisin_dom"/>
</dbReference>
<feature type="binding site" evidence="8">
    <location>
        <position position="610"/>
    </location>
    <ligand>
        <name>Ca(2+)</name>
        <dbReference type="ChEBI" id="CHEBI:29108"/>
    </ligand>
</feature>
<feature type="active site" description="Charge relay system" evidence="8">
    <location>
        <position position="287"/>
    </location>
</feature>
<reference evidence="11" key="1">
    <citation type="journal article" date="2020" name="Stud. Mycol.">
        <title>101 Dothideomycetes genomes: a test case for predicting lifestyles and emergence of pathogens.</title>
        <authorList>
            <person name="Haridas S."/>
            <person name="Albert R."/>
            <person name="Binder M."/>
            <person name="Bloem J."/>
            <person name="Labutti K."/>
            <person name="Salamov A."/>
            <person name="Andreopoulos B."/>
            <person name="Baker S."/>
            <person name="Barry K."/>
            <person name="Bills G."/>
            <person name="Bluhm B."/>
            <person name="Cannon C."/>
            <person name="Castanera R."/>
            <person name="Culley D."/>
            <person name="Daum C."/>
            <person name="Ezra D."/>
            <person name="Gonzalez J."/>
            <person name="Henrissat B."/>
            <person name="Kuo A."/>
            <person name="Liang C."/>
            <person name="Lipzen A."/>
            <person name="Lutzoni F."/>
            <person name="Magnuson J."/>
            <person name="Mondo S."/>
            <person name="Nolan M."/>
            <person name="Ohm R."/>
            <person name="Pangilinan J."/>
            <person name="Park H.-J."/>
            <person name="Ramirez L."/>
            <person name="Alfaro M."/>
            <person name="Sun H."/>
            <person name="Tritt A."/>
            <person name="Yoshinaga Y."/>
            <person name="Zwiers L.-H."/>
            <person name="Turgeon B."/>
            <person name="Goodwin S."/>
            <person name="Spatafora J."/>
            <person name="Crous P."/>
            <person name="Grigoriev I."/>
        </authorList>
    </citation>
    <scope>NUCLEOTIDE SEQUENCE</scope>
    <source>
        <strain evidence="11">ATCC 36951</strain>
    </source>
</reference>
<dbReference type="OrthoDB" id="409122at2759"/>
<dbReference type="GO" id="GO:0046872">
    <property type="term" value="F:metal ion binding"/>
    <property type="evidence" value="ECO:0007669"/>
    <property type="project" value="UniProtKB-UniRule"/>
</dbReference>
<keyword evidence="7" id="KW-0865">Zymogen</keyword>
<evidence type="ECO:0000256" key="6">
    <source>
        <dbReference type="ARBA" id="ARBA00022837"/>
    </source>
</evidence>
<keyword evidence="9" id="KW-0732">Signal</keyword>
<feature type="domain" description="Peptidase S53" evidence="10">
    <location>
        <begin position="208"/>
        <end position="632"/>
    </location>
</feature>
<comment type="subcellular location">
    <subcellularLocation>
        <location evidence="1">Secreted</location>
        <location evidence="1">Extracellular space</location>
    </subcellularLocation>
</comment>
<dbReference type="InterPro" id="IPR050819">
    <property type="entry name" value="Tripeptidyl-peptidase_I"/>
</dbReference>
<dbReference type="PANTHER" id="PTHR14218">
    <property type="entry name" value="PROTEASE S8 TRIPEPTIDYL PEPTIDASE I CLN2"/>
    <property type="match status" value="1"/>
</dbReference>
<feature type="active site" description="Charge relay system" evidence="8">
    <location>
        <position position="291"/>
    </location>
</feature>
<gene>
    <name evidence="11" type="ORF">M409DRAFT_37314</name>
</gene>
<feature type="signal peptide" evidence="9">
    <location>
        <begin position="1"/>
        <end position="16"/>
    </location>
</feature>
<evidence type="ECO:0000256" key="5">
    <source>
        <dbReference type="ARBA" id="ARBA00022825"/>
    </source>
</evidence>
<dbReference type="RefSeq" id="XP_033664084.1">
    <property type="nucleotide sequence ID" value="XM_033810711.1"/>
</dbReference>
<feature type="chain" id="PRO_5025537211" description="Peptidase S53 domain-containing protein" evidence="9">
    <location>
        <begin position="17"/>
        <end position="633"/>
    </location>
</feature>
<dbReference type="GeneID" id="54563983"/>
<evidence type="ECO:0000256" key="3">
    <source>
        <dbReference type="ARBA" id="ARBA00022723"/>
    </source>
</evidence>
<evidence type="ECO:0000259" key="10">
    <source>
        <dbReference type="PROSITE" id="PS51695"/>
    </source>
</evidence>
<dbReference type="Proteomes" id="UP000799537">
    <property type="component" value="Unassembled WGS sequence"/>
</dbReference>
<evidence type="ECO:0000256" key="1">
    <source>
        <dbReference type="ARBA" id="ARBA00004239"/>
    </source>
</evidence>
<dbReference type="GO" id="GO:0008240">
    <property type="term" value="F:tripeptidyl-peptidase activity"/>
    <property type="evidence" value="ECO:0007669"/>
    <property type="project" value="UniProtKB-EC"/>
</dbReference>
<comment type="cofactor">
    <cofactor evidence="8">
        <name>Ca(2+)</name>
        <dbReference type="ChEBI" id="CHEBI:29108"/>
    </cofactor>
    <text evidence="8">Binds 1 Ca(2+) ion per subunit.</text>
</comment>
<feature type="binding site" evidence="8">
    <location>
        <position position="612"/>
    </location>
    <ligand>
        <name>Ca(2+)</name>
        <dbReference type="ChEBI" id="CHEBI:29108"/>
    </ligand>
</feature>
<evidence type="ECO:0000256" key="2">
    <source>
        <dbReference type="ARBA" id="ARBA00022670"/>
    </source>
</evidence>
<evidence type="ECO:0000313" key="12">
    <source>
        <dbReference type="Proteomes" id="UP000799537"/>
    </source>
</evidence>
<dbReference type="GO" id="GO:0004252">
    <property type="term" value="F:serine-type endopeptidase activity"/>
    <property type="evidence" value="ECO:0007669"/>
    <property type="project" value="UniProtKB-UniRule"/>
</dbReference>
<dbReference type="SUPFAM" id="SSF54897">
    <property type="entry name" value="Protease propeptides/inhibitors"/>
    <property type="match status" value="1"/>
</dbReference>
<dbReference type="GO" id="GO:0005576">
    <property type="term" value="C:extracellular region"/>
    <property type="evidence" value="ECO:0007669"/>
    <property type="project" value="UniProtKB-SubCell"/>
</dbReference>
<dbReference type="InterPro" id="IPR036852">
    <property type="entry name" value="Peptidase_S8/S53_dom_sf"/>
</dbReference>
<keyword evidence="5 8" id="KW-0720">Serine protease</keyword>
<name>A0A6A6C811_ZASCE</name>
<keyword evidence="3 8" id="KW-0479">Metal-binding</keyword>
<proteinExistence type="predicted"/>
<feature type="binding site" evidence="8">
    <location>
        <position position="591"/>
    </location>
    <ligand>
        <name>Ca(2+)</name>
        <dbReference type="ChEBI" id="CHEBI:29108"/>
    </ligand>
</feature>